<feature type="transmembrane region" description="Helical" evidence="2">
    <location>
        <begin position="17"/>
        <end position="40"/>
    </location>
</feature>
<sequence length="114" mass="12703">MGGLSADLYSFDCKCSFSLSTIISLPNHTITGVITGYLLIKQFKRDKAKSNENDQMISKTMQSDIGSTLSRNSRDEHVRELQGLEALSMARCRNCTNLIYPDTEIININHASKS</sequence>
<dbReference type="EMBL" id="CBTN010000015">
    <property type="protein sequence ID" value="CDH52955.1"/>
    <property type="molecule type" value="Genomic_DNA"/>
</dbReference>
<feature type="region of interest" description="Disordered" evidence="1">
    <location>
        <begin position="51"/>
        <end position="73"/>
    </location>
</feature>
<name>A0A068RTC9_9FUNG</name>
<keyword evidence="2" id="KW-0472">Membrane</keyword>
<accession>A0A068RTC9</accession>
<comment type="caution">
    <text evidence="3">The sequence shown here is derived from an EMBL/GenBank/DDBJ whole genome shotgun (WGS) entry which is preliminary data.</text>
</comment>
<dbReference type="VEuPathDB" id="FungiDB:LCOR_04375.1"/>
<proteinExistence type="predicted"/>
<dbReference type="Proteomes" id="UP000027586">
    <property type="component" value="Unassembled WGS sequence"/>
</dbReference>
<evidence type="ECO:0000256" key="1">
    <source>
        <dbReference type="SAM" id="MobiDB-lite"/>
    </source>
</evidence>
<dbReference type="AlphaFoldDB" id="A0A068RTC9"/>
<organism evidence="3 4">
    <name type="scientific">Lichtheimia corymbifera JMRC:FSU:9682</name>
    <dbReference type="NCBI Taxonomy" id="1263082"/>
    <lineage>
        <taxon>Eukaryota</taxon>
        <taxon>Fungi</taxon>
        <taxon>Fungi incertae sedis</taxon>
        <taxon>Mucoromycota</taxon>
        <taxon>Mucoromycotina</taxon>
        <taxon>Mucoromycetes</taxon>
        <taxon>Mucorales</taxon>
        <taxon>Lichtheimiaceae</taxon>
        <taxon>Lichtheimia</taxon>
    </lineage>
</organism>
<keyword evidence="2" id="KW-1133">Transmembrane helix</keyword>
<gene>
    <name evidence="3" type="ORF">LCOR_04375.1</name>
</gene>
<evidence type="ECO:0000313" key="3">
    <source>
        <dbReference type="EMBL" id="CDH52955.1"/>
    </source>
</evidence>
<dbReference type="OrthoDB" id="5587891at2759"/>
<protein>
    <submittedName>
        <fullName evidence="3">Uncharacterized protein</fullName>
    </submittedName>
</protein>
<evidence type="ECO:0000313" key="4">
    <source>
        <dbReference type="Proteomes" id="UP000027586"/>
    </source>
</evidence>
<evidence type="ECO:0000256" key="2">
    <source>
        <dbReference type="SAM" id="Phobius"/>
    </source>
</evidence>
<feature type="compositionally biased region" description="Polar residues" evidence="1">
    <location>
        <begin position="53"/>
        <end position="71"/>
    </location>
</feature>
<keyword evidence="4" id="KW-1185">Reference proteome</keyword>
<reference evidence="3" key="1">
    <citation type="submission" date="2013-08" db="EMBL/GenBank/DDBJ databases">
        <title>Gene expansion shapes genome architecture in the human pathogen Lichtheimia corymbifera: an evolutionary genomics analysis in the ancient terrestrial Mucorales (Mucoromycotina).</title>
        <authorList>
            <person name="Schwartze V.U."/>
            <person name="Winter S."/>
            <person name="Shelest E."/>
            <person name="Marcet-Houben M."/>
            <person name="Horn F."/>
            <person name="Wehner S."/>
            <person name="Hoffmann K."/>
            <person name="Riege K."/>
            <person name="Sammeth M."/>
            <person name="Nowrousian M."/>
            <person name="Valiante V."/>
            <person name="Linde J."/>
            <person name="Jacobsen I.D."/>
            <person name="Marz M."/>
            <person name="Brakhage A.A."/>
            <person name="Gabaldon T."/>
            <person name="Bocker S."/>
            <person name="Voigt K."/>
        </authorList>
    </citation>
    <scope>NUCLEOTIDE SEQUENCE [LARGE SCALE GENOMIC DNA]</scope>
    <source>
        <strain evidence="3">FSU 9682</strain>
    </source>
</reference>
<keyword evidence="2" id="KW-0812">Transmembrane</keyword>